<proteinExistence type="predicted"/>
<protein>
    <submittedName>
        <fullName evidence="1">Uncharacterized protein</fullName>
    </submittedName>
</protein>
<accession>A0A0E9QG67</accession>
<dbReference type="EMBL" id="GBXM01092716">
    <property type="protein sequence ID" value="JAH15861.1"/>
    <property type="molecule type" value="Transcribed_RNA"/>
</dbReference>
<reference evidence="1" key="1">
    <citation type="submission" date="2014-11" db="EMBL/GenBank/DDBJ databases">
        <authorList>
            <person name="Amaro Gonzalez C."/>
        </authorList>
    </citation>
    <scope>NUCLEOTIDE SEQUENCE</scope>
</reference>
<reference evidence="1" key="2">
    <citation type="journal article" date="2015" name="Fish Shellfish Immunol.">
        <title>Early steps in the European eel (Anguilla anguilla)-Vibrio vulnificus interaction in the gills: Role of the RtxA13 toxin.</title>
        <authorList>
            <person name="Callol A."/>
            <person name="Pajuelo D."/>
            <person name="Ebbesson L."/>
            <person name="Teles M."/>
            <person name="MacKenzie S."/>
            <person name="Amaro C."/>
        </authorList>
    </citation>
    <scope>NUCLEOTIDE SEQUENCE</scope>
</reference>
<sequence>MICSRYQAISRNVLTAISNVHFPDLRSYGCSR</sequence>
<dbReference type="AlphaFoldDB" id="A0A0E9QG67"/>
<evidence type="ECO:0000313" key="1">
    <source>
        <dbReference type="EMBL" id="JAH15861.1"/>
    </source>
</evidence>
<organism evidence="1">
    <name type="scientific">Anguilla anguilla</name>
    <name type="common">European freshwater eel</name>
    <name type="synonym">Muraena anguilla</name>
    <dbReference type="NCBI Taxonomy" id="7936"/>
    <lineage>
        <taxon>Eukaryota</taxon>
        <taxon>Metazoa</taxon>
        <taxon>Chordata</taxon>
        <taxon>Craniata</taxon>
        <taxon>Vertebrata</taxon>
        <taxon>Euteleostomi</taxon>
        <taxon>Actinopterygii</taxon>
        <taxon>Neopterygii</taxon>
        <taxon>Teleostei</taxon>
        <taxon>Anguilliformes</taxon>
        <taxon>Anguillidae</taxon>
        <taxon>Anguilla</taxon>
    </lineage>
</organism>
<name>A0A0E9QG67_ANGAN</name>